<evidence type="ECO:0000313" key="4">
    <source>
        <dbReference type="Proteomes" id="UP000660262"/>
    </source>
</evidence>
<dbReference type="InterPro" id="IPR019176">
    <property type="entry name" value="Cytochrome_B561-rel"/>
</dbReference>
<protein>
    <submittedName>
        <fullName evidence="3">Uncharacterized protein</fullName>
    </submittedName>
</protein>
<feature type="region of interest" description="Disordered" evidence="1">
    <location>
        <begin position="116"/>
        <end position="192"/>
    </location>
</feature>
<dbReference type="Pfam" id="PF09786">
    <property type="entry name" value="CytochromB561_N"/>
    <property type="match status" value="1"/>
</dbReference>
<feature type="compositionally biased region" description="Low complexity" evidence="1">
    <location>
        <begin position="156"/>
        <end position="178"/>
    </location>
</feature>
<feature type="transmembrane region" description="Helical" evidence="2">
    <location>
        <begin position="40"/>
        <end position="60"/>
    </location>
</feature>
<dbReference type="GO" id="GO:0016020">
    <property type="term" value="C:membrane"/>
    <property type="evidence" value="ECO:0007669"/>
    <property type="project" value="TreeGrafter"/>
</dbReference>
<dbReference type="AlphaFoldDB" id="A0A830HDN7"/>
<keyword evidence="2" id="KW-1133">Transmembrane helix</keyword>
<feature type="region of interest" description="Disordered" evidence="1">
    <location>
        <begin position="1"/>
        <end position="37"/>
    </location>
</feature>
<organism evidence="3 4">
    <name type="scientific">Pycnococcus provasolii</name>
    <dbReference type="NCBI Taxonomy" id="41880"/>
    <lineage>
        <taxon>Eukaryota</taxon>
        <taxon>Viridiplantae</taxon>
        <taxon>Chlorophyta</taxon>
        <taxon>Pseudoscourfieldiophyceae</taxon>
        <taxon>Pseudoscourfieldiales</taxon>
        <taxon>Pycnococcaceae</taxon>
        <taxon>Pycnococcus</taxon>
    </lineage>
</organism>
<dbReference type="EMBL" id="BNJQ01000006">
    <property type="protein sequence ID" value="GHP03691.1"/>
    <property type="molecule type" value="Genomic_DNA"/>
</dbReference>
<sequence length="730" mass="74730">MAATSPPPGNHHNGGIPFARSPSSKARTARLQNTPPQSSSFSAVLFVILLVLVIATYSLFTLSPASSTNLPAILQTFLQTHINAAIDACKAKPYAAMVAVGALAAAIVLQCYAPSSTPPPTHAQQHKSKAQQAQQQQEQKPKYQTLSPLRPGHMHSTSTATSSNSSSTPTQAVPSALPFTPPPPPPVADLPPGMWAAMPATSTWGSFARALASAVGTAAPALPLAAHAVSPAVPENPLAEKTYQPSARRAAPHATLTDAMAAGGSVAAVIAALQKLGCPPPGGDTEPWVDNLREWYAGTLLPAFLKKVDAVAERITSDPLYTELRTSPSTPVDQQLPAAVSAPGAMVQTPHIPAAWPLRGAGASTSLKSEWEVDNILMHLHEQCASMVKQLAASGGGAGGGGAGTGGLFGGGLFGGGGGGLFGGGAAGGGLFGAPQPQQQQQQQKPPQRNDVEAWRRLAAACHDYRCLYAILSGACAPSCDGPPDEGLTGSLPPQWTLRRLRDLAKGTCLAAYVWDGGGESLGESLARGASFSPGSRVGVGTTGAASDAAVGNASSQQTDDGTLMLHLLAAWLRHPGYTFDLSPSTGKALPFANEAGAVGVGGPLYLDARKVPSRVTPLRFSALLPRYPACRLPAGARVLVCPPRRDHGLPSFSVLFGEPTSGADVGHYGGDKLMKSAADGLGEVACRGHAGAFHAAILLIASARAEGRGMIGSLHVNGPELRLSGVLSN</sequence>
<keyword evidence="2" id="KW-0472">Membrane</keyword>
<keyword evidence="2" id="KW-0812">Transmembrane</keyword>
<feature type="compositionally biased region" description="Low complexity" evidence="1">
    <location>
        <begin position="130"/>
        <end position="144"/>
    </location>
</feature>
<accession>A0A830HDN7</accession>
<evidence type="ECO:0000313" key="3">
    <source>
        <dbReference type="EMBL" id="GHP03691.1"/>
    </source>
</evidence>
<feature type="compositionally biased region" description="Low complexity" evidence="1">
    <location>
        <begin position="433"/>
        <end position="447"/>
    </location>
</feature>
<keyword evidence="4" id="KW-1185">Reference proteome</keyword>
<evidence type="ECO:0000256" key="1">
    <source>
        <dbReference type="SAM" id="MobiDB-lite"/>
    </source>
</evidence>
<proteinExistence type="predicted"/>
<feature type="compositionally biased region" description="Pro residues" evidence="1">
    <location>
        <begin position="179"/>
        <end position="189"/>
    </location>
</feature>
<dbReference type="OrthoDB" id="509821at2759"/>
<dbReference type="PANTHER" id="PTHR21780">
    <property type="entry name" value="TRANSMEMBRANE PROTEIN 209"/>
    <property type="match status" value="1"/>
</dbReference>
<feature type="region of interest" description="Disordered" evidence="1">
    <location>
        <begin position="428"/>
        <end position="451"/>
    </location>
</feature>
<evidence type="ECO:0000256" key="2">
    <source>
        <dbReference type="SAM" id="Phobius"/>
    </source>
</evidence>
<comment type="caution">
    <text evidence="3">The sequence shown here is derived from an EMBL/GenBank/DDBJ whole genome shotgun (WGS) entry which is preliminary data.</text>
</comment>
<dbReference type="PANTHER" id="PTHR21780:SF0">
    <property type="entry name" value="TRANSMEMBRANE PROTEIN 209"/>
    <property type="match status" value="1"/>
</dbReference>
<feature type="compositionally biased region" description="Polar residues" evidence="1">
    <location>
        <begin position="21"/>
        <end position="37"/>
    </location>
</feature>
<reference evidence="3" key="1">
    <citation type="submission" date="2020-10" db="EMBL/GenBank/DDBJ databases">
        <title>Unveiling of a novel bifunctional photoreceptor, Dualchrome1, isolated from a cosmopolitan green alga.</title>
        <authorList>
            <person name="Suzuki S."/>
            <person name="Kawachi M."/>
        </authorList>
    </citation>
    <scope>NUCLEOTIDE SEQUENCE</scope>
    <source>
        <strain evidence="3">NIES 2893</strain>
    </source>
</reference>
<gene>
    <name evidence="3" type="ORF">PPROV_000244600</name>
</gene>
<dbReference type="Proteomes" id="UP000660262">
    <property type="component" value="Unassembled WGS sequence"/>
</dbReference>
<name>A0A830HDN7_9CHLO</name>